<dbReference type="EMBL" id="CAICTM010000455">
    <property type="protein sequence ID" value="CAB9510855.1"/>
    <property type="molecule type" value="Genomic_DNA"/>
</dbReference>
<reference evidence="3" key="1">
    <citation type="submission" date="2020-06" db="EMBL/GenBank/DDBJ databases">
        <authorList>
            <consortium name="Plant Systems Biology data submission"/>
        </authorList>
    </citation>
    <scope>NUCLEOTIDE SEQUENCE</scope>
    <source>
        <strain evidence="3">D6</strain>
    </source>
</reference>
<feature type="transmembrane region" description="Helical" evidence="2">
    <location>
        <begin position="129"/>
        <end position="147"/>
    </location>
</feature>
<feature type="compositionally biased region" description="Polar residues" evidence="1">
    <location>
        <begin position="650"/>
        <end position="665"/>
    </location>
</feature>
<keyword evidence="2" id="KW-0812">Transmembrane</keyword>
<feature type="compositionally biased region" description="Basic residues" evidence="1">
    <location>
        <begin position="262"/>
        <end position="272"/>
    </location>
</feature>
<feature type="compositionally biased region" description="Acidic residues" evidence="1">
    <location>
        <begin position="279"/>
        <end position="288"/>
    </location>
</feature>
<keyword evidence="2" id="KW-1133">Transmembrane helix</keyword>
<evidence type="ECO:0008006" key="5">
    <source>
        <dbReference type="Google" id="ProtNLM"/>
    </source>
</evidence>
<feature type="transmembrane region" description="Helical" evidence="2">
    <location>
        <begin position="159"/>
        <end position="178"/>
    </location>
</feature>
<accession>A0A9N8DYV4</accession>
<evidence type="ECO:0000313" key="4">
    <source>
        <dbReference type="Proteomes" id="UP001153069"/>
    </source>
</evidence>
<feature type="transmembrane region" description="Helical" evidence="2">
    <location>
        <begin position="87"/>
        <end position="108"/>
    </location>
</feature>
<evidence type="ECO:0000256" key="2">
    <source>
        <dbReference type="SAM" id="Phobius"/>
    </source>
</evidence>
<organism evidence="3 4">
    <name type="scientific">Seminavis robusta</name>
    <dbReference type="NCBI Taxonomy" id="568900"/>
    <lineage>
        <taxon>Eukaryota</taxon>
        <taxon>Sar</taxon>
        <taxon>Stramenopiles</taxon>
        <taxon>Ochrophyta</taxon>
        <taxon>Bacillariophyta</taxon>
        <taxon>Bacillariophyceae</taxon>
        <taxon>Bacillariophycidae</taxon>
        <taxon>Naviculales</taxon>
        <taxon>Naviculaceae</taxon>
        <taxon>Seminavis</taxon>
    </lineage>
</organism>
<feature type="region of interest" description="Disordered" evidence="1">
    <location>
        <begin position="478"/>
        <end position="514"/>
    </location>
</feature>
<dbReference type="OrthoDB" id="405906at2759"/>
<sequence>MTFLVCSEEVDGATFGILFTATLLSSWVAGSTYQWVVEKGLFRKNFLQKENQYNVLVGISALTANLQAIGCFLNAVVLQSDDNNDSFGLTTALSINMILMTHTSLMLISRRVSLTYPNAEQMWERLLRINLAMLPVSFIGATIWATSHLHPEKQGWQRANHIFVPLSIGLWGLAEAILSSHFVIQMSRYQWTEVQHKGMAVLAFVALCDILCLVLAILFGDLTAMCLWGLLYSVRVRLEVRVMNSMIEYIQAKRAATMYKGRSNRRRRRKKRNNSESGLDFDCDDGDSDAGSVSSRGSIFSRMPNMVIHPNDLTQLFKANFFNDVLTGGRTGFARSLQSLASFAKKSRHGGKSADVCPKCSRRMMSDELTLGSFRSNRSFTFKNVLSGDVGYCCCEDDIQDRANTENTVRDSGTSSFLFVSPPPVREIRLGSTTLNDNIDSSSNHISDMGNSNSRALDYSGYSQQRGHRVVRSLNMTSESHQEANEEEEDEEETLKSHSDNNINDGKVDDRDNDSTRGSFVLRFSGEVVDLSDFVLSSDEDDSDSSSSDEDTSPDSHVAIEPLEPPASISNSHQKEQSAIQSSQEDDGEQRNDNVAVEPLVVGEGGNVDQVAEAKEDTTTNQDVGTPLDIEHGVAELPRSGRTGHPNLRHLSSFNKQDSTCTLDGSTREQLKQLRDLDCL</sequence>
<evidence type="ECO:0000256" key="1">
    <source>
        <dbReference type="SAM" id="MobiDB-lite"/>
    </source>
</evidence>
<protein>
    <recommendedName>
        <fullName evidence="5">Transmembrane protein</fullName>
    </recommendedName>
</protein>
<feature type="region of interest" description="Disordered" evidence="1">
    <location>
        <begin position="261"/>
        <end position="289"/>
    </location>
</feature>
<feature type="transmembrane region" description="Helical" evidence="2">
    <location>
        <begin position="199"/>
        <end position="231"/>
    </location>
</feature>
<evidence type="ECO:0000313" key="3">
    <source>
        <dbReference type="EMBL" id="CAB9510855.1"/>
    </source>
</evidence>
<feature type="region of interest" description="Disordered" evidence="1">
    <location>
        <begin position="537"/>
        <end position="666"/>
    </location>
</feature>
<keyword evidence="4" id="KW-1185">Reference proteome</keyword>
<feature type="transmembrane region" description="Helical" evidence="2">
    <location>
        <begin position="12"/>
        <end position="33"/>
    </location>
</feature>
<feature type="compositionally biased region" description="Polar residues" evidence="1">
    <location>
        <begin position="449"/>
        <end position="459"/>
    </location>
</feature>
<dbReference type="AlphaFoldDB" id="A0A9N8DYV4"/>
<feature type="compositionally biased region" description="Low complexity" evidence="1">
    <location>
        <begin position="436"/>
        <end position="448"/>
    </location>
</feature>
<feature type="compositionally biased region" description="Polar residues" evidence="1">
    <location>
        <begin position="568"/>
        <end position="583"/>
    </location>
</feature>
<feature type="compositionally biased region" description="Acidic residues" evidence="1">
    <location>
        <begin position="538"/>
        <end position="553"/>
    </location>
</feature>
<feature type="transmembrane region" description="Helical" evidence="2">
    <location>
        <begin position="53"/>
        <end position="75"/>
    </location>
</feature>
<gene>
    <name evidence="3" type="ORF">SEMRO_456_G146680.1</name>
</gene>
<dbReference type="Proteomes" id="UP001153069">
    <property type="component" value="Unassembled WGS sequence"/>
</dbReference>
<comment type="caution">
    <text evidence="3">The sequence shown here is derived from an EMBL/GenBank/DDBJ whole genome shotgun (WGS) entry which is preliminary data.</text>
</comment>
<feature type="region of interest" description="Disordered" evidence="1">
    <location>
        <begin position="434"/>
        <end position="459"/>
    </location>
</feature>
<keyword evidence="2" id="KW-0472">Membrane</keyword>
<proteinExistence type="predicted"/>
<name>A0A9N8DYV4_9STRA</name>